<name>A0ACC1DK67_9NEOP</name>
<sequence length="207" mass="23961">MSEHLELLTENPSQWVNISYITPEIQKYEIKPFLLLALKELEGKPDSRTSSLMNADKFAAVRAVVRHLARLRSATKVPWEQGDVQLFLEGLKFSPECITELSTLLCTDQMYVNIPKHLKMKPGLASLQWRIDVSLSQTNITSENPSDQRKKEILYHNTYVILILELTDGQTRTFRLSIPKFQELRFVIANALKTMIVLEKRKCMRKE</sequence>
<keyword evidence="2" id="KW-1185">Reference proteome</keyword>
<gene>
    <name evidence="1" type="ORF">K1T71_000644</name>
</gene>
<proteinExistence type="predicted"/>
<reference evidence="1 2" key="1">
    <citation type="journal article" date="2021" name="Front. Genet.">
        <title>Chromosome-Level Genome Assembly Reveals Significant Gene Expansion in the Toll and IMD Signaling Pathways of Dendrolimus kikuchii.</title>
        <authorList>
            <person name="Zhou J."/>
            <person name="Wu P."/>
            <person name="Xiong Z."/>
            <person name="Liu N."/>
            <person name="Zhao N."/>
            <person name="Ji M."/>
            <person name="Qiu Y."/>
            <person name="Yang B."/>
        </authorList>
    </citation>
    <scope>NUCLEOTIDE SEQUENCE [LARGE SCALE GENOMIC DNA]</scope>
    <source>
        <strain evidence="1">Ann1</strain>
    </source>
</reference>
<dbReference type="EMBL" id="CM034387">
    <property type="protein sequence ID" value="KAJ0184221.1"/>
    <property type="molecule type" value="Genomic_DNA"/>
</dbReference>
<evidence type="ECO:0000313" key="2">
    <source>
        <dbReference type="Proteomes" id="UP000824533"/>
    </source>
</evidence>
<accession>A0ACC1DK67</accession>
<organism evidence="1 2">
    <name type="scientific">Dendrolimus kikuchii</name>
    <dbReference type="NCBI Taxonomy" id="765133"/>
    <lineage>
        <taxon>Eukaryota</taxon>
        <taxon>Metazoa</taxon>
        <taxon>Ecdysozoa</taxon>
        <taxon>Arthropoda</taxon>
        <taxon>Hexapoda</taxon>
        <taxon>Insecta</taxon>
        <taxon>Pterygota</taxon>
        <taxon>Neoptera</taxon>
        <taxon>Endopterygota</taxon>
        <taxon>Lepidoptera</taxon>
        <taxon>Glossata</taxon>
        <taxon>Ditrysia</taxon>
        <taxon>Bombycoidea</taxon>
        <taxon>Lasiocampidae</taxon>
        <taxon>Dendrolimus</taxon>
    </lineage>
</organism>
<comment type="caution">
    <text evidence="1">The sequence shown here is derived from an EMBL/GenBank/DDBJ whole genome shotgun (WGS) entry which is preliminary data.</text>
</comment>
<evidence type="ECO:0000313" key="1">
    <source>
        <dbReference type="EMBL" id="KAJ0184221.1"/>
    </source>
</evidence>
<protein>
    <submittedName>
        <fullName evidence="1">Uncharacterized protein</fullName>
    </submittedName>
</protein>
<dbReference type="Proteomes" id="UP000824533">
    <property type="component" value="Linkage Group LG01"/>
</dbReference>